<proteinExistence type="predicted"/>
<evidence type="ECO:0000313" key="1">
    <source>
        <dbReference type="EMBL" id="KAH0566736.1"/>
    </source>
</evidence>
<dbReference type="Proteomes" id="UP000826195">
    <property type="component" value="Unassembled WGS sequence"/>
</dbReference>
<dbReference type="AlphaFoldDB" id="A0AAV7J5W6"/>
<gene>
    <name evidence="1" type="ORF">KQX54_003638</name>
</gene>
<evidence type="ECO:0000313" key="2">
    <source>
        <dbReference type="Proteomes" id="UP000826195"/>
    </source>
</evidence>
<sequence>MLAGINMNKDAYYVKVYSPVFHKHLLPAIPIYSSRKRSINCSVLNSKKAIKSTFLSELSSEANRESAKSERLLGSKMLVLKFTYFGLRQKKGKGKGSAETAVPRLNHGGAILIQENLIGQQGLERQRRSERNEFLADGPKLMSHGKCILMR</sequence>
<organism evidence="1 2">
    <name type="scientific">Cotesia glomerata</name>
    <name type="common">Lepidopteran parasitic wasp</name>
    <name type="synonym">Apanteles glomeratus</name>
    <dbReference type="NCBI Taxonomy" id="32391"/>
    <lineage>
        <taxon>Eukaryota</taxon>
        <taxon>Metazoa</taxon>
        <taxon>Ecdysozoa</taxon>
        <taxon>Arthropoda</taxon>
        <taxon>Hexapoda</taxon>
        <taxon>Insecta</taxon>
        <taxon>Pterygota</taxon>
        <taxon>Neoptera</taxon>
        <taxon>Endopterygota</taxon>
        <taxon>Hymenoptera</taxon>
        <taxon>Apocrita</taxon>
        <taxon>Ichneumonoidea</taxon>
        <taxon>Braconidae</taxon>
        <taxon>Microgastrinae</taxon>
        <taxon>Cotesia</taxon>
    </lineage>
</organism>
<reference evidence="1 2" key="1">
    <citation type="journal article" date="2021" name="J. Hered.">
        <title>A chromosome-level genome assembly of the parasitoid wasp, Cotesia glomerata (Hymenoptera: Braconidae).</title>
        <authorList>
            <person name="Pinto B.J."/>
            <person name="Weis J.J."/>
            <person name="Gamble T."/>
            <person name="Ode P.J."/>
            <person name="Paul R."/>
            <person name="Zaspel J.M."/>
        </authorList>
    </citation>
    <scope>NUCLEOTIDE SEQUENCE [LARGE SCALE GENOMIC DNA]</scope>
    <source>
        <strain evidence="1">CgM1</strain>
    </source>
</reference>
<accession>A0AAV7J5W6</accession>
<comment type="caution">
    <text evidence="1">The sequence shown here is derived from an EMBL/GenBank/DDBJ whole genome shotgun (WGS) entry which is preliminary data.</text>
</comment>
<keyword evidence="2" id="KW-1185">Reference proteome</keyword>
<protein>
    <submittedName>
        <fullName evidence="1">Uncharacterized protein</fullName>
    </submittedName>
</protein>
<name>A0AAV7J5W6_COTGL</name>
<dbReference type="EMBL" id="JAHXZJ010000001">
    <property type="protein sequence ID" value="KAH0566736.1"/>
    <property type="molecule type" value="Genomic_DNA"/>
</dbReference>